<name>A0A2P2NJ40_RHIMU</name>
<accession>A0A2P2NJ40</accession>
<protein>
    <submittedName>
        <fullName evidence="1">Uncharacterized protein</fullName>
    </submittedName>
</protein>
<evidence type="ECO:0000313" key="1">
    <source>
        <dbReference type="EMBL" id="MBX42483.1"/>
    </source>
</evidence>
<sequence length="29" mass="3272">MISGQMSTLLTYAHLVTQDQRFSQLLTGM</sequence>
<dbReference type="AlphaFoldDB" id="A0A2P2NJ40"/>
<dbReference type="EMBL" id="GGEC01061999">
    <property type="protein sequence ID" value="MBX42483.1"/>
    <property type="molecule type" value="Transcribed_RNA"/>
</dbReference>
<proteinExistence type="predicted"/>
<organism evidence="1">
    <name type="scientific">Rhizophora mucronata</name>
    <name type="common">Asiatic mangrove</name>
    <dbReference type="NCBI Taxonomy" id="61149"/>
    <lineage>
        <taxon>Eukaryota</taxon>
        <taxon>Viridiplantae</taxon>
        <taxon>Streptophyta</taxon>
        <taxon>Embryophyta</taxon>
        <taxon>Tracheophyta</taxon>
        <taxon>Spermatophyta</taxon>
        <taxon>Magnoliopsida</taxon>
        <taxon>eudicotyledons</taxon>
        <taxon>Gunneridae</taxon>
        <taxon>Pentapetalae</taxon>
        <taxon>rosids</taxon>
        <taxon>fabids</taxon>
        <taxon>Malpighiales</taxon>
        <taxon>Rhizophoraceae</taxon>
        <taxon>Rhizophora</taxon>
    </lineage>
</organism>
<reference evidence="1" key="1">
    <citation type="submission" date="2018-02" db="EMBL/GenBank/DDBJ databases">
        <title>Rhizophora mucronata_Transcriptome.</title>
        <authorList>
            <person name="Meera S.P."/>
            <person name="Sreeshan A."/>
            <person name="Augustine A."/>
        </authorList>
    </citation>
    <scope>NUCLEOTIDE SEQUENCE</scope>
    <source>
        <tissue evidence="1">Leaf</tissue>
    </source>
</reference>